<evidence type="ECO:0000259" key="4">
    <source>
        <dbReference type="Pfam" id="PF08240"/>
    </source>
</evidence>
<feature type="domain" description="Alcohol dehydrogenase-like C-terminal" evidence="3">
    <location>
        <begin position="215"/>
        <end position="346"/>
    </location>
</feature>
<dbReference type="InterPro" id="IPR013154">
    <property type="entry name" value="ADH-like_N"/>
</dbReference>
<dbReference type="InterPro" id="IPR013149">
    <property type="entry name" value="ADH-like_C"/>
</dbReference>
<evidence type="ECO:0000256" key="1">
    <source>
        <dbReference type="ARBA" id="ARBA00001947"/>
    </source>
</evidence>
<comment type="cofactor">
    <cofactor evidence="1">
        <name>Zn(2+)</name>
        <dbReference type="ChEBI" id="CHEBI:29105"/>
    </cofactor>
</comment>
<reference evidence="5" key="1">
    <citation type="journal article" date="2011" name="Biologija">
        <title>Analysis of phthalate degradation operon from Arthrobacter sp. 68b.</title>
        <authorList>
            <person name="Stanislauskiene R."/>
            <person name="Rudenkov M."/>
            <person name="Karvelis L."/>
            <person name="Gasparaviciute R."/>
            <person name="Meskiene R."/>
            <person name="Casaite V."/>
            <person name="Meskys R."/>
        </authorList>
    </citation>
    <scope>NUCLEOTIDE SEQUENCE</scope>
    <source>
        <strain evidence="5">68b</strain>
        <plasmid evidence="5">p2MP</plasmid>
    </source>
</reference>
<dbReference type="SUPFAM" id="SSF51735">
    <property type="entry name" value="NAD(P)-binding Rossmann-fold domains"/>
    <property type="match status" value="1"/>
</dbReference>
<dbReference type="PANTHER" id="PTHR43401:SF2">
    <property type="entry name" value="L-THREONINE 3-DEHYDROGENASE"/>
    <property type="match status" value="1"/>
</dbReference>
<dbReference type="CDD" id="cd05188">
    <property type="entry name" value="MDR"/>
    <property type="match status" value="1"/>
</dbReference>
<reference evidence="5" key="2">
    <citation type="submission" date="2014-02" db="EMBL/GenBank/DDBJ databases">
        <title>Plasmid-mediated 2-methylpyridine and pyridine degradation in Arthrobacter sp. 68b.</title>
        <authorList>
            <person name="Stanislauskiene R."/>
            <person name="Rutkiene R."/>
            <person name="Gasparaviciute R."/>
            <person name="Meskiene R."/>
            <person name="Bachamatova I."/>
            <person name="Marcinkeviciene L."/>
            <person name="Meskys R."/>
        </authorList>
    </citation>
    <scope>NUCLEOTIDE SEQUENCE</scope>
    <source>
        <strain evidence="5">68b</strain>
        <plasmid evidence="5">p2MP</plasmid>
    </source>
</reference>
<evidence type="ECO:0000259" key="3">
    <source>
        <dbReference type="Pfam" id="PF00107"/>
    </source>
</evidence>
<dbReference type="Pfam" id="PF08240">
    <property type="entry name" value="ADH_N"/>
    <property type="match status" value="1"/>
</dbReference>
<keyword evidence="2" id="KW-0560">Oxidoreductase</keyword>
<dbReference type="EMBL" id="KJ410765">
    <property type="protein sequence ID" value="AKG47403.1"/>
    <property type="molecule type" value="Genomic_DNA"/>
</dbReference>
<feature type="domain" description="Alcohol dehydrogenase-like N-terminal" evidence="4">
    <location>
        <begin position="53"/>
        <end position="169"/>
    </location>
</feature>
<sequence>MNDHGSTVDAAETAGTLAATLPDAVRAAVSLPDSTTTVQAIDPMLATTAAGWLKVESSALCGTDLDLYQQGLGHPTVMGHHVIGEIVSLSPVMQWSWDVEVGDRVALEEYLPCGLATCDACSKPDVYRFCPDADLWGGQRRVGMLGIQEGSGLHGGNAEYMELSTRTVLHRLPRDLDSNLAAWTQPFANAVDWVVNIGGATSGSRVAIIGPGYHGVAAVAAARAVGAQEIVVLGRNSRTSRDRLEIAEAMGASIIVNDDPRLTSAALGRHGQGGGFDVIVDTVGLGGPALQTTEHLRKLGRLVLAGLGDTPVAEVNLKTLVRGASGVVGVRGRSPEAVTRSIELLAAGDTGLEHVPSIDVGLEGVDELFRTLLDRTGPSSPHVVVRPSL</sequence>
<dbReference type="SUPFAM" id="SSF50129">
    <property type="entry name" value="GroES-like"/>
    <property type="match status" value="1"/>
</dbReference>
<protein>
    <submittedName>
        <fullName evidence="5">Putative dehydrogenase</fullName>
    </submittedName>
</protein>
<name>A0A0F7CQV7_9MICC</name>
<dbReference type="AlphaFoldDB" id="A0A0F7CQV7"/>
<dbReference type="RefSeq" id="WP_173160847.1">
    <property type="nucleotide sequence ID" value="NZ_KJ410765.1"/>
</dbReference>
<dbReference type="PANTHER" id="PTHR43401">
    <property type="entry name" value="L-THREONINE 3-DEHYDROGENASE"/>
    <property type="match status" value="1"/>
</dbReference>
<dbReference type="InterPro" id="IPR036291">
    <property type="entry name" value="NAD(P)-bd_dom_sf"/>
</dbReference>
<dbReference type="Gene3D" id="3.40.50.720">
    <property type="entry name" value="NAD(P)-binding Rossmann-like Domain"/>
    <property type="match status" value="1"/>
</dbReference>
<evidence type="ECO:0000313" key="5">
    <source>
        <dbReference type="EMBL" id="AKG47403.1"/>
    </source>
</evidence>
<dbReference type="Pfam" id="PF00107">
    <property type="entry name" value="ADH_zinc_N"/>
    <property type="match status" value="1"/>
</dbReference>
<accession>A0A0F7CQV7</accession>
<keyword evidence="5" id="KW-0614">Plasmid</keyword>
<dbReference type="InterPro" id="IPR011032">
    <property type="entry name" value="GroES-like_sf"/>
</dbReference>
<evidence type="ECO:0000256" key="2">
    <source>
        <dbReference type="ARBA" id="ARBA00023002"/>
    </source>
</evidence>
<geneLocation type="plasmid" evidence="5">
    <name>p2MP</name>
</geneLocation>
<dbReference type="InterPro" id="IPR050129">
    <property type="entry name" value="Zn_alcohol_dh"/>
</dbReference>
<proteinExistence type="predicted"/>
<dbReference type="Gene3D" id="3.90.180.10">
    <property type="entry name" value="Medium-chain alcohol dehydrogenases, catalytic domain"/>
    <property type="match status" value="1"/>
</dbReference>
<organism evidence="5">
    <name type="scientific">Arthrobacter sp. 68b</name>
    <dbReference type="NCBI Taxonomy" id="311808"/>
    <lineage>
        <taxon>Bacteria</taxon>
        <taxon>Bacillati</taxon>
        <taxon>Actinomycetota</taxon>
        <taxon>Actinomycetes</taxon>
        <taxon>Micrococcales</taxon>
        <taxon>Micrococcaceae</taxon>
        <taxon>Arthrobacter</taxon>
    </lineage>
</organism>
<dbReference type="GO" id="GO:0016491">
    <property type="term" value="F:oxidoreductase activity"/>
    <property type="evidence" value="ECO:0007669"/>
    <property type="project" value="UniProtKB-KW"/>
</dbReference>